<dbReference type="PROSITE" id="PS51168">
    <property type="entry name" value="CHORISMATE_MUT_2"/>
    <property type="match status" value="1"/>
</dbReference>
<dbReference type="AlphaFoldDB" id="A0A7V2SLK8"/>
<evidence type="ECO:0000259" key="4">
    <source>
        <dbReference type="PROSITE" id="PS51168"/>
    </source>
</evidence>
<dbReference type="InterPro" id="IPR036263">
    <property type="entry name" value="Chorismate_II_sf"/>
</dbReference>
<dbReference type="PANTHER" id="PTHR38041:SF1">
    <property type="entry name" value="CHORISMATE MUTASE"/>
    <property type="match status" value="1"/>
</dbReference>
<name>A0A7V2SLK8_9BACT</name>
<proteinExistence type="predicted"/>
<dbReference type="InterPro" id="IPR002701">
    <property type="entry name" value="CM_II_prokaryot"/>
</dbReference>
<sequence length="99" mass="11421">MEIKQCNSLDEARQEIDKLDEQIVELIAARNAYIRQLAHFKDSIDEIKAEDRIADVINRARAKAIELDLSPNLINDLYLRMIDAMVDSEVAEFKNAKNF</sequence>
<dbReference type="GO" id="GO:0009697">
    <property type="term" value="P:salicylic acid biosynthetic process"/>
    <property type="evidence" value="ECO:0007669"/>
    <property type="project" value="TreeGrafter"/>
</dbReference>
<feature type="coiled-coil region" evidence="3">
    <location>
        <begin position="9"/>
        <end position="36"/>
    </location>
</feature>
<dbReference type="SMART" id="SM00830">
    <property type="entry name" value="CM_2"/>
    <property type="match status" value="1"/>
</dbReference>
<protein>
    <recommendedName>
        <fullName evidence="1">chorismate mutase</fullName>
        <ecNumber evidence="1">5.4.99.5</ecNumber>
    </recommendedName>
</protein>
<dbReference type="EC" id="5.4.99.5" evidence="1"/>
<dbReference type="InterPro" id="IPR051331">
    <property type="entry name" value="Chorismate_mutase-related"/>
</dbReference>
<dbReference type="EMBL" id="DRNO01000189">
    <property type="protein sequence ID" value="HFC03781.1"/>
    <property type="molecule type" value="Genomic_DNA"/>
</dbReference>
<dbReference type="SUPFAM" id="SSF48600">
    <property type="entry name" value="Chorismate mutase II"/>
    <property type="match status" value="1"/>
</dbReference>
<evidence type="ECO:0000256" key="2">
    <source>
        <dbReference type="ARBA" id="ARBA00023235"/>
    </source>
</evidence>
<dbReference type="PANTHER" id="PTHR38041">
    <property type="entry name" value="CHORISMATE MUTASE"/>
    <property type="match status" value="1"/>
</dbReference>
<dbReference type="GO" id="GO:0046417">
    <property type="term" value="P:chorismate metabolic process"/>
    <property type="evidence" value="ECO:0007669"/>
    <property type="project" value="InterPro"/>
</dbReference>
<dbReference type="Gene3D" id="1.20.59.10">
    <property type="entry name" value="Chorismate mutase"/>
    <property type="match status" value="1"/>
</dbReference>
<feature type="domain" description="Chorismate mutase" evidence="4">
    <location>
        <begin position="3"/>
        <end position="93"/>
    </location>
</feature>
<comment type="caution">
    <text evidence="5">The sequence shown here is derived from an EMBL/GenBank/DDBJ whole genome shotgun (WGS) entry which is preliminary data.</text>
</comment>
<dbReference type="Pfam" id="PF01817">
    <property type="entry name" value="CM_2"/>
    <property type="match status" value="1"/>
</dbReference>
<evidence type="ECO:0000256" key="3">
    <source>
        <dbReference type="SAM" id="Coils"/>
    </source>
</evidence>
<keyword evidence="2" id="KW-0413">Isomerase</keyword>
<reference evidence="5" key="1">
    <citation type="journal article" date="2020" name="mSystems">
        <title>Genome- and Community-Level Interaction Insights into Carbon Utilization and Element Cycling Functions of Hydrothermarchaeota in Hydrothermal Sediment.</title>
        <authorList>
            <person name="Zhou Z."/>
            <person name="Liu Y."/>
            <person name="Xu W."/>
            <person name="Pan J."/>
            <person name="Luo Z.H."/>
            <person name="Li M."/>
        </authorList>
    </citation>
    <scope>NUCLEOTIDE SEQUENCE [LARGE SCALE GENOMIC DNA]</scope>
    <source>
        <strain evidence="5">HyVt-513</strain>
    </source>
</reference>
<keyword evidence="3" id="KW-0175">Coiled coil</keyword>
<evidence type="ECO:0000256" key="1">
    <source>
        <dbReference type="ARBA" id="ARBA00012404"/>
    </source>
</evidence>
<dbReference type="InterPro" id="IPR036979">
    <property type="entry name" value="CM_dom_sf"/>
</dbReference>
<accession>A0A7V2SLK8</accession>
<gene>
    <name evidence="5" type="ORF">ENJ74_02800</name>
</gene>
<dbReference type="GO" id="GO:0004106">
    <property type="term" value="F:chorismate mutase activity"/>
    <property type="evidence" value="ECO:0007669"/>
    <property type="project" value="UniProtKB-EC"/>
</dbReference>
<evidence type="ECO:0000313" key="5">
    <source>
        <dbReference type="EMBL" id="HFC03781.1"/>
    </source>
</evidence>
<dbReference type="Proteomes" id="UP000885722">
    <property type="component" value="Unassembled WGS sequence"/>
</dbReference>
<organism evidence="5">
    <name type="scientific">Nitratifractor salsuginis</name>
    <dbReference type="NCBI Taxonomy" id="269261"/>
    <lineage>
        <taxon>Bacteria</taxon>
        <taxon>Pseudomonadati</taxon>
        <taxon>Campylobacterota</taxon>
        <taxon>Epsilonproteobacteria</taxon>
        <taxon>Campylobacterales</taxon>
        <taxon>Sulfurovaceae</taxon>
        <taxon>Nitratifractor</taxon>
    </lineage>
</organism>